<evidence type="ECO:0000313" key="2">
    <source>
        <dbReference type="EMBL" id="SFQ17659.1"/>
    </source>
</evidence>
<organism evidence="2 3">
    <name type="scientific">Amycolatopsis arida</name>
    <dbReference type="NCBI Taxonomy" id="587909"/>
    <lineage>
        <taxon>Bacteria</taxon>
        <taxon>Bacillati</taxon>
        <taxon>Actinomycetota</taxon>
        <taxon>Actinomycetes</taxon>
        <taxon>Pseudonocardiales</taxon>
        <taxon>Pseudonocardiaceae</taxon>
        <taxon>Amycolatopsis</taxon>
    </lineage>
</organism>
<keyword evidence="1" id="KW-0472">Membrane</keyword>
<gene>
    <name evidence="2" type="ORF">SAMN05421810_10550</name>
</gene>
<accession>A0A1I5WD41</accession>
<keyword evidence="3" id="KW-1185">Reference proteome</keyword>
<keyword evidence="1" id="KW-1133">Transmembrane helix</keyword>
<keyword evidence="1" id="KW-0812">Transmembrane</keyword>
<proteinExistence type="predicted"/>
<protein>
    <submittedName>
        <fullName evidence="2">Uncharacterized protein</fullName>
    </submittedName>
</protein>
<dbReference type="STRING" id="587909.SAMN05421810_10550"/>
<dbReference type="AlphaFoldDB" id="A0A1I5WD41"/>
<name>A0A1I5WD41_9PSEU</name>
<dbReference type="Pfam" id="PF20358">
    <property type="entry name" value="DUF6653"/>
    <property type="match status" value="1"/>
</dbReference>
<sequence length="144" mass="15908">MSSTLATLRRSVFARHSNPWSAWTRWLSAPLTLVPVWTRRWRHAAPVALWMVANAVVFPKPADDSAWATRAMLGEERWIVERPRDTAMAVNAASSMALLAALIAARRRRALPAAGATAVSMGLTMVYWKLMVDSYEASEVAAAE</sequence>
<dbReference type="RefSeq" id="WP_243859565.1">
    <property type="nucleotide sequence ID" value="NZ_FOWW01000005.1"/>
</dbReference>
<dbReference type="EMBL" id="FOWW01000005">
    <property type="protein sequence ID" value="SFQ17659.1"/>
    <property type="molecule type" value="Genomic_DNA"/>
</dbReference>
<reference evidence="3" key="1">
    <citation type="submission" date="2016-10" db="EMBL/GenBank/DDBJ databases">
        <authorList>
            <person name="Varghese N."/>
            <person name="Submissions S."/>
        </authorList>
    </citation>
    <scope>NUCLEOTIDE SEQUENCE [LARGE SCALE GENOMIC DNA]</scope>
    <source>
        <strain evidence="3">CGMCC 4.5579</strain>
    </source>
</reference>
<dbReference type="Proteomes" id="UP000198727">
    <property type="component" value="Unassembled WGS sequence"/>
</dbReference>
<evidence type="ECO:0000313" key="3">
    <source>
        <dbReference type="Proteomes" id="UP000198727"/>
    </source>
</evidence>
<evidence type="ECO:0000256" key="1">
    <source>
        <dbReference type="SAM" id="Phobius"/>
    </source>
</evidence>
<dbReference type="InterPro" id="IPR046595">
    <property type="entry name" value="DUF6653"/>
</dbReference>
<feature type="transmembrane region" description="Helical" evidence="1">
    <location>
        <begin position="110"/>
        <end position="128"/>
    </location>
</feature>